<dbReference type="AlphaFoldDB" id="A0A8D8PF02"/>
<sequence>MVVIVFKVIHQPGRLSLHHRRVRSSLEFLHRVEPLLVVRTRTEDLLVVKVVQHDLQRFPLVLKPLFGWTFRIPNRLVVIVVIRGSMVRRDDSLLPVVHDVGTFPLPLWLLLDDHVLGVILVEVFVLVVVILDDDSLLLLFRVTVVVSRD</sequence>
<name>A0A8D8PF02_CULPI</name>
<accession>A0A8D8PF02</accession>
<organism evidence="1">
    <name type="scientific">Culex pipiens</name>
    <name type="common">House mosquito</name>
    <dbReference type="NCBI Taxonomy" id="7175"/>
    <lineage>
        <taxon>Eukaryota</taxon>
        <taxon>Metazoa</taxon>
        <taxon>Ecdysozoa</taxon>
        <taxon>Arthropoda</taxon>
        <taxon>Hexapoda</taxon>
        <taxon>Insecta</taxon>
        <taxon>Pterygota</taxon>
        <taxon>Neoptera</taxon>
        <taxon>Endopterygota</taxon>
        <taxon>Diptera</taxon>
        <taxon>Nematocera</taxon>
        <taxon>Culicoidea</taxon>
        <taxon>Culicidae</taxon>
        <taxon>Culicinae</taxon>
        <taxon>Culicini</taxon>
        <taxon>Culex</taxon>
        <taxon>Culex</taxon>
    </lineage>
</organism>
<protein>
    <submittedName>
        <fullName evidence="1">(northern house mosquito) hypothetical protein</fullName>
    </submittedName>
</protein>
<evidence type="ECO:0000313" key="1">
    <source>
        <dbReference type="EMBL" id="CAG6600367.1"/>
    </source>
</evidence>
<dbReference type="EMBL" id="HBUE01238440">
    <property type="protein sequence ID" value="CAG6548149.1"/>
    <property type="molecule type" value="Transcribed_RNA"/>
</dbReference>
<reference evidence="1" key="1">
    <citation type="submission" date="2021-05" db="EMBL/GenBank/DDBJ databases">
        <authorList>
            <person name="Alioto T."/>
            <person name="Alioto T."/>
            <person name="Gomez Garrido J."/>
        </authorList>
    </citation>
    <scope>NUCLEOTIDE SEQUENCE</scope>
</reference>
<proteinExistence type="predicted"/>
<dbReference type="EMBL" id="HBUE01345412">
    <property type="protein sequence ID" value="CAG6600367.1"/>
    <property type="molecule type" value="Transcribed_RNA"/>
</dbReference>